<sequence>MDEVYAHVENGRTSLRCGLAPPDGGWGYAVCVGVGLTFEEELRKNCKTEGQGKRETRSESTRKKESEREIEKESERERTEKRSKIQNRIKVVM</sequence>
<accession>A0A4C1Z107</accession>
<evidence type="ECO:0000256" key="1">
    <source>
        <dbReference type="SAM" id="MobiDB-lite"/>
    </source>
</evidence>
<dbReference type="EMBL" id="BGZK01001563">
    <property type="protein sequence ID" value="GBP82421.1"/>
    <property type="molecule type" value="Genomic_DNA"/>
</dbReference>
<reference evidence="2 3" key="1">
    <citation type="journal article" date="2019" name="Commun. Biol.">
        <title>The bagworm genome reveals a unique fibroin gene that provides high tensile strength.</title>
        <authorList>
            <person name="Kono N."/>
            <person name="Nakamura H."/>
            <person name="Ohtoshi R."/>
            <person name="Tomita M."/>
            <person name="Numata K."/>
            <person name="Arakawa K."/>
        </authorList>
    </citation>
    <scope>NUCLEOTIDE SEQUENCE [LARGE SCALE GENOMIC DNA]</scope>
</reference>
<dbReference type="OrthoDB" id="6499973at2759"/>
<organism evidence="2 3">
    <name type="scientific">Eumeta variegata</name>
    <name type="common">Bagworm moth</name>
    <name type="synonym">Eumeta japonica</name>
    <dbReference type="NCBI Taxonomy" id="151549"/>
    <lineage>
        <taxon>Eukaryota</taxon>
        <taxon>Metazoa</taxon>
        <taxon>Ecdysozoa</taxon>
        <taxon>Arthropoda</taxon>
        <taxon>Hexapoda</taxon>
        <taxon>Insecta</taxon>
        <taxon>Pterygota</taxon>
        <taxon>Neoptera</taxon>
        <taxon>Endopterygota</taxon>
        <taxon>Lepidoptera</taxon>
        <taxon>Glossata</taxon>
        <taxon>Ditrysia</taxon>
        <taxon>Tineoidea</taxon>
        <taxon>Psychidae</taxon>
        <taxon>Oiketicinae</taxon>
        <taxon>Eumeta</taxon>
    </lineage>
</organism>
<proteinExistence type="predicted"/>
<comment type="caution">
    <text evidence="2">The sequence shown here is derived from an EMBL/GenBank/DDBJ whole genome shotgun (WGS) entry which is preliminary data.</text>
</comment>
<keyword evidence="3" id="KW-1185">Reference proteome</keyword>
<evidence type="ECO:0000313" key="2">
    <source>
        <dbReference type="EMBL" id="GBP82421.1"/>
    </source>
</evidence>
<feature type="region of interest" description="Disordered" evidence="1">
    <location>
        <begin position="45"/>
        <end position="93"/>
    </location>
</feature>
<name>A0A4C1Z107_EUMVA</name>
<feature type="compositionally biased region" description="Basic and acidic residues" evidence="1">
    <location>
        <begin position="45"/>
        <end position="83"/>
    </location>
</feature>
<gene>
    <name evidence="2" type="ORF">EVAR_99112_1</name>
</gene>
<dbReference type="AlphaFoldDB" id="A0A4C1Z107"/>
<dbReference type="Proteomes" id="UP000299102">
    <property type="component" value="Unassembled WGS sequence"/>
</dbReference>
<protein>
    <submittedName>
        <fullName evidence="2">Uncharacterized protein</fullName>
    </submittedName>
</protein>
<evidence type="ECO:0000313" key="3">
    <source>
        <dbReference type="Proteomes" id="UP000299102"/>
    </source>
</evidence>